<comment type="caution">
    <text evidence="3">The sequence shown here is derived from an EMBL/GenBank/DDBJ whole genome shotgun (WGS) entry which is preliminary data.</text>
</comment>
<evidence type="ECO:0000256" key="1">
    <source>
        <dbReference type="SAM" id="MobiDB-lite"/>
    </source>
</evidence>
<reference evidence="3 4" key="1">
    <citation type="journal article" date="2011" name="J. Bacteriol.">
        <title>Genome sequence of 'Pedosphaera parvula' Ellin514, an aerobic Verrucomicrobial isolate from pasture soil.</title>
        <authorList>
            <person name="Kant R."/>
            <person name="van Passel M.W."/>
            <person name="Sangwan P."/>
            <person name="Palva A."/>
            <person name="Lucas S."/>
            <person name="Copeland A."/>
            <person name="Lapidus A."/>
            <person name="Glavina Del Rio T."/>
            <person name="Dalin E."/>
            <person name="Tice H."/>
            <person name="Bruce D."/>
            <person name="Goodwin L."/>
            <person name="Pitluck S."/>
            <person name="Chertkov O."/>
            <person name="Larimer F.W."/>
            <person name="Land M.L."/>
            <person name="Hauser L."/>
            <person name="Brettin T.S."/>
            <person name="Detter J.C."/>
            <person name="Han S."/>
            <person name="de Vos W.M."/>
            <person name="Janssen P.H."/>
            <person name="Smidt H."/>
        </authorList>
    </citation>
    <scope>NUCLEOTIDE SEQUENCE [LARGE SCALE GENOMIC DNA]</scope>
    <source>
        <strain evidence="3 4">Ellin514</strain>
    </source>
</reference>
<name>B9XSU3_PEDPL</name>
<dbReference type="OrthoDB" id="7026540at2"/>
<protein>
    <submittedName>
        <fullName evidence="3">Uncharacterized protein</fullName>
    </submittedName>
</protein>
<accession>B9XSU3</accession>
<keyword evidence="2" id="KW-0472">Membrane</keyword>
<evidence type="ECO:0000313" key="3">
    <source>
        <dbReference type="EMBL" id="EEF57080.1"/>
    </source>
</evidence>
<evidence type="ECO:0000313" key="4">
    <source>
        <dbReference type="Proteomes" id="UP000003688"/>
    </source>
</evidence>
<organism evidence="3 4">
    <name type="scientific">Pedosphaera parvula (strain Ellin514)</name>
    <dbReference type="NCBI Taxonomy" id="320771"/>
    <lineage>
        <taxon>Bacteria</taxon>
        <taxon>Pseudomonadati</taxon>
        <taxon>Verrucomicrobiota</taxon>
        <taxon>Pedosphaerae</taxon>
        <taxon>Pedosphaerales</taxon>
        <taxon>Pedosphaeraceae</taxon>
        <taxon>Pedosphaera</taxon>
    </lineage>
</organism>
<keyword evidence="2" id="KW-0812">Transmembrane</keyword>
<sequence length="200" mass="20928">MSLINDALKQAKAAQPTVTAPAEGPALRPVERERRPDGTRFLLPALVAVILALAVTLLWIWFHGAVQPGASVRARTVSDAVNVAPAPAIEPARQVVAAPTPAQVKPVEPAALVTGVPAATAISNTTSNVTETTNTVIAKPEPPIYKLQAIFYNPRHPSAMISGKTVSVGDQVKGAKVISIQQEAVTIVTPTGETKVMELN</sequence>
<gene>
    <name evidence="3" type="ORF">Cflav_PD0115</name>
</gene>
<keyword evidence="4" id="KW-1185">Reference proteome</keyword>
<dbReference type="RefSeq" id="WP_007418876.1">
    <property type="nucleotide sequence ID" value="NZ_ABOX02000087.1"/>
</dbReference>
<dbReference type="AlphaFoldDB" id="B9XSU3"/>
<keyword evidence="2" id="KW-1133">Transmembrane helix</keyword>
<dbReference type="Proteomes" id="UP000003688">
    <property type="component" value="Unassembled WGS sequence"/>
</dbReference>
<proteinExistence type="predicted"/>
<dbReference type="EMBL" id="ABOX02000087">
    <property type="protein sequence ID" value="EEF57080.1"/>
    <property type="molecule type" value="Genomic_DNA"/>
</dbReference>
<evidence type="ECO:0000256" key="2">
    <source>
        <dbReference type="SAM" id="Phobius"/>
    </source>
</evidence>
<dbReference type="STRING" id="320771.Cflav_PD0115"/>
<feature type="region of interest" description="Disordered" evidence="1">
    <location>
        <begin position="10"/>
        <end position="32"/>
    </location>
</feature>
<feature type="transmembrane region" description="Helical" evidence="2">
    <location>
        <begin position="41"/>
        <end position="62"/>
    </location>
</feature>